<organism evidence="2 3">
    <name type="scientific">Methylopila henanensis</name>
    <dbReference type="NCBI Taxonomy" id="873516"/>
    <lineage>
        <taxon>Bacteria</taxon>
        <taxon>Pseudomonadati</taxon>
        <taxon>Pseudomonadota</taxon>
        <taxon>Alphaproteobacteria</taxon>
        <taxon>Hyphomicrobiales</taxon>
        <taxon>Methylopilaceae</taxon>
        <taxon>Methylopila</taxon>
    </lineage>
</organism>
<keyword evidence="3" id="KW-1185">Reference proteome</keyword>
<keyword evidence="1" id="KW-0732">Signal</keyword>
<name>A0ABW4K8N4_9HYPH</name>
<evidence type="ECO:0000313" key="3">
    <source>
        <dbReference type="Proteomes" id="UP001597308"/>
    </source>
</evidence>
<dbReference type="RefSeq" id="WP_378799697.1">
    <property type="nucleotide sequence ID" value="NZ_JBHUER010000008.1"/>
</dbReference>
<protein>
    <submittedName>
        <fullName evidence="2">Uncharacterized protein</fullName>
    </submittedName>
</protein>
<feature type="signal peptide" evidence="1">
    <location>
        <begin position="1"/>
        <end position="20"/>
    </location>
</feature>
<accession>A0ABW4K8N4</accession>
<proteinExistence type="predicted"/>
<evidence type="ECO:0000313" key="2">
    <source>
        <dbReference type="EMBL" id="MFD1703599.1"/>
    </source>
</evidence>
<gene>
    <name evidence="2" type="ORF">ACFSCV_11365</name>
</gene>
<feature type="chain" id="PRO_5045104192" evidence="1">
    <location>
        <begin position="21"/>
        <end position="117"/>
    </location>
</feature>
<dbReference type="Proteomes" id="UP001597308">
    <property type="component" value="Unassembled WGS sequence"/>
</dbReference>
<evidence type="ECO:0000256" key="1">
    <source>
        <dbReference type="SAM" id="SignalP"/>
    </source>
</evidence>
<reference evidence="3" key="1">
    <citation type="journal article" date="2019" name="Int. J. Syst. Evol. Microbiol.">
        <title>The Global Catalogue of Microorganisms (GCM) 10K type strain sequencing project: providing services to taxonomists for standard genome sequencing and annotation.</title>
        <authorList>
            <consortium name="The Broad Institute Genomics Platform"/>
            <consortium name="The Broad Institute Genome Sequencing Center for Infectious Disease"/>
            <person name="Wu L."/>
            <person name="Ma J."/>
        </authorList>
    </citation>
    <scope>NUCLEOTIDE SEQUENCE [LARGE SCALE GENOMIC DNA]</scope>
    <source>
        <strain evidence="3">KCTC 23707</strain>
    </source>
</reference>
<sequence>MRVGGVCLVVFALGVPPALAADPPERGFRERPVERLRVSRAAEAYYGPQVALPGSADQIVVTRGPRLLLEDDGTGLFPPEFTSRRLPSRVRRVRVNADVPLYEAHESQEAEPRRGRR</sequence>
<comment type="caution">
    <text evidence="2">The sequence shown here is derived from an EMBL/GenBank/DDBJ whole genome shotgun (WGS) entry which is preliminary data.</text>
</comment>
<dbReference type="EMBL" id="JBHUER010000008">
    <property type="protein sequence ID" value="MFD1703599.1"/>
    <property type="molecule type" value="Genomic_DNA"/>
</dbReference>